<keyword evidence="10" id="KW-1185">Reference proteome</keyword>
<keyword evidence="5 6" id="KW-0408">Iron</keyword>
<keyword evidence="3 6" id="KW-0479">Metal-binding</keyword>
<dbReference type="GO" id="GO:0009055">
    <property type="term" value="F:electron transfer activity"/>
    <property type="evidence" value="ECO:0007669"/>
    <property type="project" value="InterPro"/>
</dbReference>
<dbReference type="GO" id="GO:0020037">
    <property type="term" value="F:heme binding"/>
    <property type="evidence" value="ECO:0007669"/>
    <property type="project" value="InterPro"/>
</dbReference>
<dbReference type="EMBL" id="QYUO01000002">
    <property type="protein sequence ID" value="RJF95669.1"/>
    <property type="molecule type" value="Genomic_DNA"/>
</dbReference>
<protein>
    <submittedName>
        <fullName evidence="9">Cytochrome C</fullName>
    </submittedName>
</protein>
<evidence type="ECO:0000259" key="8">
    <source>
        <dbReference type="PROSITE" id="PS51007"/>
    </source>
</evidence>
<gene>
    <name evidence="9" type="ORF">D3871_20010</name>
</gene>
<evidence type="ECO:0000256" key="7">
    <source>
        <dbReference type="SAM" id="Phobius"/>
    </source>
</evidence>
<dbReference type="PROSITE" id="PS51007">
    <property type="entry name" value="CYTC"/>
    <property type="match status" value="2"/>
</dbReference>
<accession>A0A3A3FPP9</accession>
<evidence type="ECO:0000256" key="3">
    <source>
        <dbReference type="ARBA" id="ARBA00022723"/>
    </source>
</evidence>
<dbReference type="InterPro" id="IPR008168">
    <property type="entry name" value="Cyt_C_IC"/>
</dbReference>
<evidence type="ECO:0000256" key="1">
    <source>
        <dbReference type="ARBA" id="ARBA00022448"/>
    </source>
</evidence>
<sequence>MKIKIRTIVILLVLGMTTAAGLIYFGIYNVAATEQHTAPVYKLLEYAMRKSVLLRADSSRVPDLSNEQRLRSGTTHFRAHCVQCHGAPGVAPEPFSYGMMPAPANLVAAAREWEPAELFWVIRHGIKMSGMPAWEYRLSEQEIWDIVAFVERLPTLSPQEYEQWGKQVPAQASPAPARLSEADNVALGAGDAKAGERALQQYLCVTCHQIPGVAGANRHVGPPLNGIAGRRYIGGVVLNTPENMVRWLQNPKQFAPLSAMPDLGVTNKDARDIAAFLSTLEDLD</sequence>
<keyword evidence="4" id="KW-0249">Electron transport</keyword>
<name>A0A3A3FPP9_9BURK</name>
<dbReference type="SUPFAM" id="SSF46626">
    <property type="entry name" value="Cytochrome c"/>
    <property type="match status" value="2"/>
</dbReference>
<dbReference type="Pfam" id="PF00034">
    <property type="entry name" value="Cytochrom_C"/>
    <property type="match status" value="1"/>
</dbReference>
<comment type="caution">
    <text evidence="9">The sequence shown here is derived from an EMBL/GenBank/DDBJ whole genome shotgun (WGS) entry which is preliminary data.</text>
</comment>
<organism evidence="9 10">
    <name type="scientific">Noviherbaspirillum saxi</name>
    <dbReference type="NCBI Taxonomy" id="2320863"/>
    <lineage>
        <taxon>Bacteria</taxon>
        <taxon>Pseudomonadati</taxon>
        <taxon>Pseudomonadota</taxon>
        <taxon>Betaproteobacteria</taxon>
        <taxon>Burkholderiales</taxon>
        <taxon>Oxalobacteraceae</taxon>
        <taxon>Noviherbaspirillum</taxon>
    </lineage>
</organism>
<dbReference type="Gene3D" id="1.10.760.10">
    <property type="entry name" value="Cytochrome c-like domain"/>
    <property type="match status" value="2"/>
</dbReference>
<dbReference type="RefSeq" id="WP_119770818.1">
    <property type="nucleotide sequence ID" value="NZ_QYUO01000002.1"/>
</dbReference>
<keyword evidence="7" id="KW-1133">Transmembrane helix</keyword>
<evidence type="ECO:0000256" key="2">
    <source>
        <dbReference type="ARBA" id="ARBA00022617"/>
    </source>
</evidence>
<evidence type="ECO:0000256" key="6">
    <source>
        <dbReference type="PROSITE-ProRule" id="PRU00433"/>
    </source>
</evidence>
<dbReference type="Proteomes" id="UP000265955">
    <property type="component" value="Unassembled WGS sequence"/>
</dbReference>
<evidence type="ECO:0000256" key="5">
    <source>
        <dbReference type="ARBA" id="ARBA00023004"/>
    </source>
</evidence>
<dbReference type="AlphaFoldDB" id="A0A3A3FPP9"/>
<evidence type="ECO:0000313" key="9">
    <source>
        <dbReference type="EMBL" id="RJF95669.1"/>
    </source>
</evidence>
<keyword evidence="2 6" id="KW-0349">Heme</keyword>
<keyword evidence="7" id="KW-0472">Membrane</keyword>
<dbReference type="PRINTS" id="PR00605">
    <property type="entry name" value="CYTCHROMECIC"/>
</dbReference>
<reference evidence="10" key="1">
    <citation type="submission" date="2018-09" db="EMBL/GenBank/DDBJ databases">
        <authorList>
            <person name="Zhu H."/>
        </authorList>
    </citation>
    <scope>NUCLEOTIDE SEQUENCE [LARGE SCALE GENOMIC DNA]</scope>
    <source>
        <strain evidence="10">K1R23-30</strain>
    </source>
</reference>
<feature type="transmembrane region" description="Helical" evidence="7">
    <location>
        <begin position="7"/>
        <end position="27"/>
    </location>
</feature>
<dbReference type="InterPro" id="IPR009056">
    <property type="entry name" value="Cyt_c-like_dom"/>
</dbReference>
<feature type="domain" description="Cytochrome c" evidence="8">
    <location>
        <begin position="68"/>
        <end position="154"/>
    </location>
</feature>
<dbReference type="Pfam" id="PF13442">
    <property type="entry name" value="Cytochrome_CBB3"/>
    <property type="match status" value="1"/>
</dbReference>
<dbReference type="PANTHER" id="PTHR37823:SF1">
    <property type="entry name" value="CYTOCHROME C-553-LIKE"/>
    <property type="match status" value="1"/>
</dbReference>
<dbReference type="OrthoDB" id="9765171at2"/>
<dbReference type="InterPro" id="IPR051811">
    <property type="entry name" value="Cytochrome_c550/c551-like"/>
</dbReference>
<evidence type="ECO:0000256" key="4">
    <source>
        <dbReference type="ARBA" id="ARBA00022982"/>
    </source>
</evidence>
<proteinExistence type="predicted"/>
<keyword evidence="1" id="KW-0813">Transport</keyword>
<keyword evidence="7" id="KW-0812">Transmembrane</keyword>
<evidence type="ECO:0000313" key="10">
    <source>
        <dbReference type="Proteomes" id="UP000265955"/>
    </source>
</evidence>
<dbReference type="PANTHER" id="PTHR37823">
    <property type="entry name" value="CYTOCHROME C-553-LIKE"/>
    <property type="match status" value="1"/>
</dbReference>
<dbReference type="InterPro" id="IPR036909">
    <property type="entry name" value="Cyt_c-like_dom_sf"/>
</dbReference>
<feature type="domain" description="Cytochrome c" evidence="8">
    <location>
        <begin position="190"/>
        <end position="281"/>
    </location>
</feature>
<dbReference type="GO" id="GO:0005506">
    <property type="term" value="F:iron ion binding"/>
    <property type="evidence" value="ECO:0007669"/>
    <property type="project" value="InterPro"/>
</dbReference>